<keyword evidence="2" id="KW-0274">FAD</keyword>
<dbReference type="PROSITE" id="PS51387">
    <property type="entry name" value="FAD_PCMH"/>
    <property type="match status" value="1"/>
</dbReference>
<sequence length="282" mass="29276">MKAPEVAYACPSTLDEALTLLSRHGDEARPLAGGQSLVTALNMRLAAPALLVDLNRIPDLAGITRRDGVVRVGAMTRHRDLGASDLVRDHLPLVAAAVPHIAHPAIRNRGTLGGSVALGDPAAELPACCLALGATMVLRGQGGERRVPADAFFLGLYATAIAPAEILVAIEFPLPEPGAVWGFQELARRHGDYALAGLAATARRRERGLDAVRLVFFGVGDRPVLARGASAALAGAGIRAAQAALDADIDPPDDVAVKGRTRRHLARVLLGRVAGGMLEGAP</sequence>
<dbReference type="InterPro" id="IPR002346">
    <property type="entry name" value="Mopterin_DH_FAD-bd"/>
</dbReference>
<keyword evidence="6" id="KW-1185">Reference proteome</keyword>
<dbReference type="InterPro" id="IPR005107">
    <property type="entry name" value="CO_DH_flav_C"/>
</dbReference>
<dbReference type="Proteomes" id="UP001055167">
    <property type="component" value="Unassembled WGS sequence"/>
</dbReference>
<dbReference type="SUPFAM" id="SSF56176">
    <property type="entry name" value="FAD-binding/transporter-associated domain-like"/>
    <property type="match status" value="1"/>
</dbReference>
<protein>
    <submittedName>
        <fullName evidence="5">6-hydroxypseudooxynicotine dehydrogenase complex subunit alpha</fullName>
    </submittedName>
</protein>
<name>A0ABQ4QRQ7_9HYPH</name>
<dbReference type="RefSeq" id="WP_128561637.1">
    <property type="nucleotide sequence ID" value="NZ_BPQH01000001.1"/>
</dbReference>
<dbReference type="Gene3D" id="3.30.390.50">
    <property type="entry name" value="CO dehydrogenase flavoprotein, C-terminal domain"/>
    <property type="match status" value="1"/>
</dbReference>
<dbReference type="InterPro" id="IPR051312">
    <property type="entry name" value="Diverse_Substr_Oxidored"/>
</dbReference>
<evidence type="ECO:0000256" key="1">
    <source>
        <dbReference type="ARBA" id="ARBA00022630"/>
    </source>
</evidence>
<evidence type="ECO:0000256" key="3">
    <source>
        <dbReference type="ARBA" id="ARBA00023002"/>
    </source>
</evidence>
<evidence type="ECO:0000259" key="4">
    <source>
        <dbReference type="PROSITE" id="PS51387"/>
    </source>
</evidence>
<dbReference type="SMART" id="SM01092">
    <property type="entry name" value="CO_deh_flav_C"/>
    <property type="match status" value="1"/>
</dbReference>
<dbReference type="PANTHER" id="PTHR42659">
    <property type="entry name" value="XANTHINE DEHYDROGENASE SUBUNIT C-RELATED"/>
    <property type="match status" value="1"/>
</dbReference>
<reference evidence="5" key="2">
    <citation type="submission" date="2021-08" db="EMBL/GenBank/DDBJ databases">
        <authorList>
            <person name="Tani A."/>
            <person name="Ola A."/>
            <person name="Ogura Y."/>
            <person name="Katsura K."/>
            <person name="Hayashi T."/>
        </authorList>
    </citation>
    <scope>NUCLEOTIDE SEQUENCE</scope>
    <source>
        <strain evidence="5">KCTC 52305</strain>
    </source>
</reference>
<reference evidence="5" key="1">
    <citation type="journal article" date="2021" name="Front. Microbiol.">
        <title>Comprehensive Comparative Genomics and Phenotyping of Methylobacterium Species.</title>
        <authorList>
            <person name="Alessa O."/>
            <person name="Ogura Y."/>
            <person name="Fujitani Y."/>
            <person name="Takami H."/>
            <person name="Hayashi T."/>
            <person name="Sahin N."/>
            <person name="Tani A."/>
        </authorList>
    </citation>
    <scope>NUCLEOTIDE SEQUENCE</scope>
    <source>
        <strain evidence="5">KCTC 52305</strain>
    </source>
</reference>
<dbReference type="PANTHER" id="PTHR42659:SF2">
    <property type="entry name" value="XANTHINE DEHYDROGENASE SUBUNIT C-RELATED"/>
    <property type="match status" value="1"/>
</dbReference>
<dbReference type="InterPro" id="IPR036683">
    <property type="entry name" value="CO_DH_flav_C_dom_sf"/>
</dbReference>
<dbReference type="SUPFAM" id="SSF55447">
    <property type="entry name" value="CO dehydrogenase flavoprotein C-terminal domain-like"/>
    <property type="match status" value="1"/>
</dbReference>
<dbReference type="Pfam" id="PF00941">
    <property type="entry name" value="FAD_binding_5"/>
    <property type="match status" value="1"/>
</dbReference>
<dbReference type="Pfam" id="PF03450">
    <property type="entry name" value="CO_deh_flav_C"/>
    <property type="match status" value="1"/>
</dbReference>
<gene>
    <name evidence="5" type="primary">kdhA_1</name>
    <name evidence="5" type="ORF">OPKNFCMD_0008</name>
</gene>
<dbReference type="Gene3D" id="3.30.465.10">
    <property type="match status" value="1"/>
</dbReference>
<dbReference type="Gene3D" id="3.30.43.10">
    <property type="entry name" value="Uridine Diphospho-n-acetylenolpyruvylglucosamine Reductase, domain 2"/>
    <property type="match status" value="1"/>
</dbReference>
<evidence type="ECO:0000313" key="6">
    <source>
        <dbReference type="Proteomes" id="UP001055167"/>
    </source>
</evidence>
<feature type="domain" description="FAD-binding PCMH-type" evidence="4">
    <location>
        <begin position="1"/>
        <end position="177"/>
    </location>
</feature>
<dbReference type="InterPro" id="IPR016166">
    <property type="entry name" value="FAD-bd_PCMH"/>
</dbReference>
<evidence type="ECO:0000313" key="5">
    <source>
        <dbReference type="EMBL" id="GJD47302.1"/>
    </source>
</evidence>
<dbReference type="InterPro" id="IPR016169">
    <property type="entry name" value="FAD-bd_PCMH_sub2"/>
</dbReference>
<comment type="caution">
    <text evidence="5">The sequence shown here is derived from an EMBL/GenBank/DDBJ whole genome shotgun (WGS) entry which is preliminary data.</text>
</comment>
<organism evidence="5 6">
    <name type="scientific">Methylobacterium crusticola</name>
    <dbReference type="NCBI Taxonomy" id="1697972"/>
    <lineage>
        <taxon>Bacteria</taxon>
        <taxon>Pseudomonadati</taxon>
        <taxon>Pseudomonadota</taxon>
        <taxon>Alphaproteobacteria</taxon>
        <taxon>Hyphomicrobiales</taxon>
        <taxon>Methylobacteriaceae</taxon>
        <taxon>Methylobacterium</taxon>
    </lineage>
</organism>
<proteinExistence type="predicted"/>
<keyword evidence="3" id="KW-0560">Oxidoreductase</keyword>
<keyword evidence="1" id="KW-0285">Flavoprotein</keyword>
<evidence type="ECO:0000256" key="2">
    <source>
        <dbReference type="ARBA" id="ARBA00022827"/>
    </source>
</evidence>
<dbReference type="InterPro" id="IPR016167">
    <property type="entry name" value="FAD-bd_PCMH_sub1"/>
</dbReference>
<accession>A0ABQ4QRQ7</accession>
<dbReference type="EMBL" id="BPQH01000001">
    <property type="protein sequence ID" value="GJD47302.1"/>
    <property type="molecule type" value="Genomic_DNA"/>
</dbReference>
<dbReference type="InterPro" id="IPR036318">
    <property type="entry name" value="FAD-bd_PCMH-like_sf"/>
</dbReference>